<organism evidence="1 2">
    <name type="scientific">Brachionus plicatilis</name>
    <name type="common">Marine rotifer</name>
    <name type="synonym">Brachionus muelleri</name>
    <dbReference type="NCBI Taxonomy" id="10195"/>
    <lineage>
        <taxon>Eukaryota</taxon>
        <taxon>Metazoa</taxon>
        <taxon>Spiralia</taxon>
        <taxon>Gnathifera</taxon>
        <taxon>Rotifera</taxon>
        <taxon>Eurotatoria</taxon>
        <taxon>Monogononta</taxon>
        <taxon>Pseudotrocha</taxon>
        <taxon>Ploima</taxon>
        <taxon>Brachionidae</taxon>
        <taxon>Brachionus</taxon>
    </lineage>
</organism>
<gene>
    <name evidence="1" type="ORF">BpHYR1_015286</name>
</gene>
<evidence type="ECO:0000313" key="1">
    <source>
        <dbReference type="EMBL" id="RNA13756.1"/>
    </source>
</evidence>
<protein>
    <submittedName>
        <fullName evidence="1">Uncharacterized protein</fullName>
    </submittedName>
</protein>
<sequence length="157" mass="17728">MSMKISFPVQRSFLDVINKLNICEVQIFIQRLDINEHGIIKRCQKIIHLTLIAEYWTILDQTISELLKLAIYLEGHSEQALESLSGRVVLNKRVVPDELPGTQQPVLGMHLGIQVKVDEHILAIVEAESVGSKHYISHKISGTAQKHHTELVGHVID</sequence>
<accession>A0A3M7QQT5</accession>
<name>A0A3M7QQT5_BRAPC</name>
<dbReference type="Proteomes" id="UP000276133">
    <property type="component" value="Unassembled WGS sequence"/>
</dbReference>
<keyword evidence="2" id="KW-1185">Reference proteome</keyword>
<evidence type="ECO:0000313" key="2">
    <source>
        <dbReference type="Proteomes" id="UP000276133"/>
    </source>
</evidence>
<reference evidence="1 2" key="1">
    <citation type="journal article" date="2018" name="Sci. Rep.">
        <title>Genomic signatures of local adaptation to the degree of environmental predictability in rotifers.</title>
        <authorList>
            <person name="Franch-Gras L."/>
            <person name="Hahn C."/>
            <person name="Garcia-Roger E.M."/>
            <person name="Carmona M.J."/>
            <person name="Serra M."/>
            <person name="Gomez A."/>
        </authorList>
    </citation>
    <scope>NUCLEOTIDE SEQUENCE [LARGE SCALE GENOMIC DNA]</scope>
    <source>
        <strain evidence="1">HYR1</strain>
    </source>
</reference>
<dbReference type="EMBL" id="REGN01005333">
    <property type="protein sequence ID" value="RNA13756.1"/>
    <property type="molecule type" value="Genomic_DNA"/>
</dbReference>
<proteinExistence type="predicted"/>
<dbReference type="AlphaFoldDB" id="A0A3M7QQT5"/>
<comment type="caution">
    <text evidence="1">The sequence shown here is derived from an EMBL/GenBank/DDBJ whole genome shotgun (WGS) entry which is preliminary data.</text>
</comment>